<proteinExistence type="predicted"/>
<protein>
    <submittedName>
        <fullName evidence="1">Uncharacterized protein</fullName>
    </submittedName>
</protein>
<gene>
    <name evidence="1" type="ORF">CANTEDRAFT_112297</name>
</gene>
<name>G3AWN9_CANTC</name>
<accession>G3AWN9</accession>
<evidence type="ECO:0000313" key="2">
    <source>
        <dbReference type="Proteomes" id="UP000000707"/>
    </source>
</evidence>
<dbReference type="HOGENOM" id="CLU_2757547_0_0_1"/>
<evidence type="ECO:0000313" key="1">
    <source>
        <dbReference type="EMBL" id="EGV66581.1"/>
    </source>
</evidence>
<sequence length="70" mass="8217">MSPTWWANCLDPVIAIYHPLRLIYKHAVDSHEICNHPRRKIIKLYTPIFGDEMIESYQMAAKNSVCLCRN</sequence>
<dbReference type="AlphaFoldDB" id="G3AWN9"/>
<reference evidence="1 2" key="1">
    <citation type="journal article" date="2011" name="Proc. Natl. Acad. Sci. U.S.A.">
        <title>Comparative genomics of xylose-fermenting fungi for enhanced biofuel production.</title>
        <authorList>
            <person name="Wohlbach D.J."/>
            <person name="Kuo A."/>
            <person name="Sato T.K."/>
            <person name="Potts K.M."/>
            <person name="Salamov A.A."/>
            <person name="LaButti K.M."/>
            <person name="Sun H."/>
            <person name="Clum A."/>
            <person name="Pangilinan J.L."/>
            <person name="Lindquist E.A."/>
            <person name="Lucas S."/>
            <person name="Lapidus A."/>
            <person name="Jin M."/>
            <person name="Gunawan C."/>
            <person name="Balan V."/>
            <person name="Dale B.E."/>
            <person name="Jeffries T.W."/>
            <person name="Zinkel R."/>
            <person name="Barry K.W."/>
            <person name="Grigoriev I.V."/>
            <person name="Gasch A.P."/>
        </authorList>
    </citation>
    <scope>NUCLEOTIDE SEQUENCE [LARGE SCALE GENOMIC DNA]</scope>
    <source>
        <strain evidence="2">ATCC 10573 / BCRC 21748 / CBS 615 / JCM 9827 / NBRC 10315 / NRRL Y-1498 / VKM Y-70</strain>
    </source>
</reference>
<keyword evidence="2" id="KW-1185">Reference proteome</keyword>
<dbReference type="EMBL" id="GL996510">
    <property type="protein sequence ID" value="EGV66581.1"/>
    <property type="molecule type" value="Genomic_DNA"/>
</dbReference>
<dbReference type="Proteomes" id="UP000000707">
    <property type="component" value="Unassembled WGS sequence"/>
</dbReference>
<organism evidence="2">
    <name type="scientific">Candida tenuis (strain ATCC 10573 / BCRC 21748 / CBS 615 / JCM 9827 / NBRC 10315 / NRRL Y-1498 / VKM Y-70)</name>
    <name type="common">Yeast</name>
    <name type="synonym">Yamadazyma tenuis</name>
    <dbReference type="NCBI Taxonomy" id="590646"/>
    <lineage>
        <taxon>Eukaryota</taxon>
        <taxon>Fungi</taxon>
        <taxon>Dikarya</taxon>
        <taxon>Ascomycota</taxon>
        <taxon>Saccharomycotina</taxon>
        <taxon>Pichiomycetes</taxon>
        <taxon>Debaryomycetaceae</taxon>
        <taxon>Yamadazyma</taxon>
    </lineage>
</organism>